<feature type="region of interest" description="Disordered" evidence="1">
    <location>
        <begin position="459"/>
        <end position="506"/>
    </location>
</feature>
<dbReference type="EMBL" id="CH916384">
    <property type="protein sequence ID" value="EDV91620.1"/>
    <property type="molecule type" value="Genomic_DNA"/>
</dbReference>
<keyword evidence="4" id="KW-1185">Reference proteome</keyword>
<dbReference type="PhylomeDB" id="B4K018"/>
<organism evidence="4">
    <name type="scientific">Drosophila grimshawi</name>
    <name type="common">Hawaiian fruit fly</name>
    <name type="synonym">Idiomyia grimshawi</name>
    <dbReference type="NCBI Taxonomy" id="7222"/>
    <lineage>
        <taxon>Eukaryota</taxon>
        <taxon>Metazoa</taxon>
        <taxon>Ecdysozoa</taxon>
        <taxon>Arthropoda</taxon>
        <taxon>Hexapoda</taxon>
        <taxon>Insecta</taxon>
        <taxon>Pterygota</taxon>
        <taxon>Neoptera</taxon>
        <taxon>Endopterygota</taxon>
        <taxon>Diptera</taxon>
        <taxon>Brachycera</taxon>
        <taxon>Muscomorpha</taxon>
        <taxon>Ephydroidea</taxon>
        <taxon>Drosophilidae</taxon>
        <taxon>Drosophila</taxon>
        <taxon>Hawaiian Drosophila</taxon>
    </lineage>
</organism>
<accession>B4K018</accession>
<evidence type="ECO:0000256" key="1">
    <source>
        <dbReference type="SAM" id="MobiDB-lite"/>
    </source>
</evidence>
<dbReference type="Pfam" id="PF16003">
    <property type="entry name" value="DUF4776"/>
    <property type="match status" value="1"/>
</dbReference>
<feature type="region of interest" description="Disordered" evidence="1">
    <location>
        <begin position="278"/>
        <end position="298"/>
    </location>
</feature>
<dbReference type="PANTHER" id="PTHR39079:SF1">
    <property type="entry name" value="GH11706P-RELATED"/>
    <property type="match status" value="1"/>
</dbReference>
<protein>
    <submittedName>
        <fullName evidence="3">GH19694</fullName>
    </submittedName>
</protein>
<dbReference type="InterPro" id="IPR031949">
    <property type="entry name" value="DUF4776"/>
</dbReference>
<feature type="domain" description="DUF4776" evidence="2">
    <location>
        <begin position="3"/>
        <end position="314"/>
    </location>
</feature>
<dbReference type="PANTHER" id="PTHR39079">
    <property type="entry name" value="FI08034P-RELATED"/>
    <property type="match status" value="1"/>
</dbReference>
<dbReference type="OMA" id="AKHRTIP"/>
<dbReference type="HOGENOM" id="CLU_029224_0_0_1"/>
<proteinExistence type="predicted"/>
<dbReference type="STRING" id="7222.B4K018"/>
<evidence type="ECO:0000313" key="4">
    <source>
        <dbReference type="Proteomes" id="UP000001070"/>
    </source>
</evidence>
<dbReference type="OrthoDB" id="7883086at2759"/>
<dbReference type="InParanoid" id="B4K018"/>
<dbReference type="Proteomes" id="UP000001070">
    <property type="component" value="Unassembled WGS sequence"/>
</dbReference>
<sequence length="530" mass="58367">MSRQFLAQLFSELCDLQNITGIRRASELEREYHQKSLQKKKRHRGGHKMAHKNKGNSVLACVSSDAGFTLRKSEHLRRLISVGHKDCVSTVGRVSRHHGWNWSVSPEARKYGWRPGAIRKPILKLMKFFLHYSPADKAFNKCKKEEAELEKTHQLPILNLCKKNGEIFITLRTINNPHVRMDPIVFKVVKSDLAVALREIKRKLKEKGFPKCTCHKTVMMCVCRDNLAKKHLEYALSKECKRRGMENCVDHLVLTDTSDSEMEFDFDVSPPAALATSLKEHTTTNGTQTDKKDLNVPPKYPVPLNPYWRTYDCASGDRYTGTGFGDPGEAVFEDGIFGHGGGGPHGESAAPVGKTKAAGVWGVSPGGPMRGGGRTAPVGTGGGGAGGGGAVFGGNLHGKSFPGVKKPRSGPSPAIPVRMHKRHIEAVKQAAQAEKDAVKDEIERRKKGIDTMKYLMKKGTVPEPWDPNNPKPKGQTKPAPAVGPDGLTDAQRKRQALNKMDRPPIGSMPRLGGGNRCCCAERCYPCCYYC</sequence>
<name>B4K018_DROGR</name>
<dbReference type="eggNOG" id="ENOG502QSI5">
    <property type="taxonomic scope" value="Eukaryota"/>
</dbReference>
<feature type="region of interest" description="Disordered" evidence="1">
    <location>
        <begin position="31"/>
        <end position="51"/>
    </location>
</feature>
<reference evidence="3 4" key="1">
    <citation type="journal article" date="2007" name="Nature">
        <title>Evolution of genes and genomes on the Drosophila phylogeny.</title>
        <authorList>
            <consortium name="Drosophila 12 Genomes Consortium"/>
            <person name="Clark A.G."/>
            <person name="Eisen M.B."/>
            <person name="Smith D.R."/>
            <person name="Bergman C.M."/>
            <person name="Oliver B."/>
            <person name="Markow T.A."/>
            <person name="Kaufman T.C."/>
            <person name="Kellis M."/>
            <person name="Gelbart W."/>
            <person name="Iyer V.N."/>
            <person name="Pollard D.A."/>
            <person name="Sackton T.B."/>
            <person name="Larracuente A.M."/>
            <person name="Singh N.D."/>
            <person name="Abad J.P."/>
            <person name="Abt D.N."/>
            <person name="Adryan B."/>
            <person name="Aguade M."/>
            <person name="Akashi H."/>
            <person name="Anderson W.W."/>
            <person name="Aquadro C.F."/>
            <person name="Ardell D.H."/>
            <person name="Arguello R."/>
            <person name="Artieri C.G."/>
            <person name="Barbash D.A."/>
            <person name="Barker D."/>
            <person name="Barsanti P."/>
            <person name="Batterham P."/>
            <person name="Batzoglou S."/>
            <person name="Begun D."/>
            <person name="Bhutkar A."/>
            <person name="Blanco E."/>
            <person name="Bosak S.A."/>
            <person name="Bradley R.K."/>
            <person name="Brand A.D."/>
            <person name="Brent M.R."/>
            <person name="Brooks A.N."/>
            <person name="Brown R.H."/>
            <person name="Butlin R.K."/>
            <person name="Caggese C."/>
            <person name="Calvi B.R."/>
            <person name="Bernardo de Carvalho A."/>
            <person name="Caspi A."/>
            <person name="Castrezana S."/>
            <person name="Celniker S.E."/>
            <person name="Chang J.L."/>
            <person name="Chapple C."/>
            <person name="Chatterji S."/>
            <person name="Chinwalla A."/>
            <person name="Civetta A."/>
            <person name="Clifton S.W."/>
            <person name="Comeron J.M."/>
            <person name="Costello J.C."/>
            <person name="Coyne J.A."/>
            <person name="Daub J."/>
            <person name="David R.G."/>
            <person name="Delcher A.L."/>
            <person name="Delehaunty K."/>
            <person name="Do C.B."/>
            <person name="Ebling H."/>
            <person name="Edwards K."/>
            <person name="Eickbush T."/>
            <person name="Evans J.D."/>
            <person name="Filipski A."/>
            <person name="Findeiss S."/>
            <person name="Freyhult E."/>
            <person name="Fulton L."/>
            <person name="Fulton R."/>
            <person name="Garcia A.C."/>
            <person name="Gardiner A."/>
            <person name="Garfield D.A."/>
            <person name="Garvin B.E."/>
            <person name="Gibson G."/>
            <person name="Gilbert D."/>
            <person name="Gnerre S."/>
            <person name="Godfrey J."/>
            <person name="Good R."/>
            <person name="Gotea V."/>
            <person name="Gravely B."/>
            <person name="Greenberg A.J."/>
            <person name="Griffiths-Jones S."/>
            <person name="Gross S."/>
            <person name="Guigo R."/>
            <person name="Gustafson E.A."/>
            <person name="Haerty W."/>
            <person name="Hahn M.W."/>
            <person name="Halligan D.L."/>
            <person name="Halpern A.L."/>
            <person name="Halter G.M."/>
            <person name="Han M.V."/>
            <person name="Heger A."/>
            <person name="Hillier L."/>
            <person name="Hinrichs A.S."/>
            <person name="Holmes I."/>
            <person name="Hoskins R.A."/>
            <person name="Hubisz M.J."/>
            <person name="Hultmark D."/>
            <person name="Huntley M.A."/>
            <person name="Jaffe D.B."/>
            <person name="Jagadeeshan S."/>
            <person name="Jeck W.R."/>
            <person name="Johnson J."/>
            <person name="Jones C.D."/>
            <person name="Jordan W.C."/>
            <person name="Karpen G.H."/>
            <person name="Kataoka E."/>
            <person name="Keightley P.D."/>
            <person name="Kheradpour P."/>
            <person name="Kirkness E.F."/>
            <person name="Koerich L.B."/>
            <person name="Kristiansen K."/>
            <person name="Kudrna D."/>
            <person name="Kulathinal R.J."/>
            <person name="Kumar S."/>
            <person name="Kwok R."/>
            <person name="Lander E."/>
            <person name="Langley C.H."/>
            <person name="Lapoint R."/>
            <person name="Lazzaro B.P."/>
            <person name="Lee S.J."/>
            <person name="Levesque L."/>
            <person name="Li R."/>
            <person name="Lin C.F."/>
            <person name="Lin M.F."/>
            <person name="Lindblad-Toh K."/>
            <person name="Llopart A."/>
            <person name="Long M."/>
            <person name="Low L."/>
            <person name="Lozovsky E."/>
            <person name="Lu J."/>
            <person name="Luo M."/>
            <person name="Machado C.A."/>
            <person name="Makalowski W."/>
            <person name="Marzo M."/>
            <person name="Matsuda M."/>
            <person name="Matzkin L."/>
            <person name="McAllister B."/>
            <person name="McBride C.S."/>
            <person name="McKernan B."/>
            <person name="McKernan K."/>
            <person name="Mendez-Lago M."/>
            <person name="Minx P."/>
            <person name="Mollenhauer M.U."/>
            <person name="Montooth K."/>
            <person name="Mount S.M."/>
            <person name="Mu X."/>
            <person name="Myers E."/>
            <person name="Negre B."/>
            <person name="Newfeld S."/>
            <person name="Nielsen R."/>
            <person name="Noor M.A."/>
            <person name="O'Grady P."/>
            <person name="Pachter L."/>
            <person name="Papaceit M."/>
            <person name="Parisi M.J."/>
            <person name="Parisi M."/>
            <person name="Parts L."/>
            <person name="Pedersen J.S."/>
            <person name="Pesole G."/>
            <person name="Phillippy A.M."/>
            <person name="Ponting C.P."/>
            <person name="Pop M."/>
            <person name="Porcelli D."/>
            <person name="Powell J.R."/>
            <person name="Prohaska S."/>
            <person name="Pruitt K."/>
            <person name="Puig M."/>
            <person name="Quesneville H."/>
            <person name="Ram K.R."/>
            <person name="Rand D."/>
            <person name="Rasmussen M.D."/>
            <person name="Reed L.K."/>
            <person name="Reenan R."/>
            <person name="Reily A."/>
            <person name="Remington K.A."/>
            <person name="Rieger T.T."/>
            <person name="Ritchie M.G."/>
            <person name="Robin C."/>
            <person name="Rogers Y.H."/>
            <person name="Rohde C."/>
            <person name="Rozas J."/>
            <person name="Rubenfield M.J."/>
            <person name="Ruiz A."/>
            <person name="Russo S."/>
            <person name="Salzberg S.L."/>
            <person name="Sanchez-Gracia A."/>
            <person name="Saranga D.J."/>
            <person name="Sato H."/>
            <person name="Schaeffer S.W."/>
            <person name="Schatz M.C."/>
            <person name="Schlenke T."/>
            <person name="Schwartz R."/>
            <person name="Segarra C."/>
            <person name="Singh R.S."/>
            <person name="Sirot L."/>
            <person name="Sirota M."/>
            <person name="Sisneros N.B."/>
            <person name="Smith C.D."/>
            <person name="Smith T.F."/>
            <person name="Spieth J."/>
            <person name="Stage D.E."/>
            <person name="Stark A."/>
            <person name="Stephan W."/>
            <person name="Strausberg R.L."/>
            <person name="Strempel S."/>
            <person name="Sturgill D."/>
            <person name="Sutton G."/>
            <person name="Sutton G.G."/>
            <person name="Tao W."/>
            <person name="Teichmann S."/>
            <person name="Tobari Y.N."/>
            <person name="Tomimura Y."/>
            <person name="Tsolas J.M."/>
            <person name="Valente V.L."/>
            <person name="Venter E."/>
            <person name="Venter J.C."/>
            <person name="Vicario S."/>
            <person name="Vieira F.G."/>
            <person name="Vilella A.J."/>
            <person name="Villasante A."/>
            <person name="Walenz B."/>
            <person name="Wang J."/>
            <person name="Wasserman M."/>
            <person name="Watts T."/>
            <person name="Wilson D."/>
            <person name="Wilson R.K."/>
            <person name="Wing R.A."/>
            <person name="Wolfner M.F."/>
            <person name="Wong A."/>
            <person name="Wong G.K."/>
            <person name="Wu C.I."/>
            <person name="Wu G."/>
            <person name="Yamamoto D."/>
            <person name="Yang H.P."/>
            <person name="Yang S.P."/>
            <person name="Yorke J.A."/>
            <person name="Yoshida K."/>
            <person name="Zdobnov E."/>
            <person name="Zhang P."/>
            <person name="Zhang Y."/>
            <person name="Zimin A.V."/>
            <person name="Baldwin J."/>
            <person name="Abdouelleil A."/>
            <person name="Abdulkadir J."/>
            <person name="Abebe A."/>
            <person name="Abera B."/>
            <person name="Abreu J."/>
            <person name="Acer S.C."/>
            <person name="Aftuck L."/>
            <person name="Alexander A."/>
            <person name="An P."/>
            <person name="Anderson E."/>
            <person name="Anderson S."/>
            <person name="Arachi H."/>
            <person name="Azer M."/>
            <person name="Bachantsang P."/>
            <person name="Barry A."/>
            <person name="Bayul T."/>
            <person name="Berlin A."/>
            <person name="Bessette D."/>
            <person name="Bloom T."/>
            <person name="Blye J."/>
            <person name="Boguslavskiy L."/>
            <person name="Bonnet C."/>
            <person name="Boukhgalter B."/>
            <person name="Bourzgui I."/>
            <person name="Brown A."/>
            <person name="Cahill P."/>
            <person name="Channer S."/>
            <person name="Cheshatsang Y."/>
            <person name="Chuda L."/>
            <person name="Citroen M."/>
            <person name="Collymore A."/>
            <person name="Cooke P."/>
            <person name="Costello M."/>
            <person name="D'Aco K."/>
            <person name="Daza R."/>
            <person name="De Haan G."/>
            <person name="DeGray S."/>
            <person name="DeMaso C."/>
            <person name="Dhargay N."/>
            <person name="Dooley K."/>
            <person name="Dooley E."/>
            <person name="Doricent M."/>
            <person name="Dorje P."/>
            <person name="Dorjee K."/>
            <person name="Dupes A."/>
            <person name="Elong R."/>
            <person name="Falk J."/>
            <person name="Farina A."/>
            <person name="Faro S."/>
            <person name="Ferguson D."/>
            <person name="Fisher S."/>
            <person name="Foley C.D."/>
            <person name="Franke A."/>
            <person name="Friedrich D."/>
            <person name="Gadbois L."/>
            <person name="Gearin G."/>
            <person name="Gearin C.R."/>
            <person name="Giannoukos G."/>
            <person name="Goode T."/>
            <person name="Graham J."/>
            <person name="Grandbois E."/>
            <person name="Grewal S."/>
            <person name="Gyaltsen K."/>
            <person name="Hafez N."/>
            <person name="Hagos B."/>
            <person name="Hall J."/>
            <person name="Henson C."/>
            <person name="Hollinger A."/>
            <person name="Honan T."/>
            <person name="Huard M.D."/>
            <person name="Hughes L."/>
            <person name="Hurhula B."/>
            <person name="Husby M.E."/>
            <person name="Kamat A."/>
            <person name="Kanga B."/>
            <person name="Kashin S."/>
            <person name="Khazanovich D."/>
            <person name="Kisner P."/>
            <person name="Lance K."/>
            <person name="Lara M."/>
            <person name="Lee W."/>
            <person name="Lennon N."/>
            <person name="Letendre F."/>
            <person name="LeVine R."/>
            <person name="Lipovsky A."/>
            <person name="Liu X."/>
            <person name="Liu J."/>
            <person name="Liu S."/>
            <person name="Lokyitsang T."/>
            <person name="Lokyitsang Y."/>
            <person name="Lubonja R."/>
            <person name="Lui A."/>
            <person name="MacDonald P."/>
            <person name="Magnisalis V."/>
            <person name="Maru K."/>
            <person name="Matthews C."/>
            <person name="McCusker W."/>
            <person name="McDonough S."/>
            <person name="Mehta T."/>
            <person name="Meldrim J."/>
            <person name="Meneus L."/>
            <person name="Mihai O."/>
            <person name="Mihalev A."/>
            <person name="Mihova T."/>
            <person name="Mittelman R."/>
            <person name="Mlenga V."/>
            <person name="Montmayeur A."/>
            <person name="Mulrain L."/>
            <person name="Navidi A."/>
            <person name="Naylor J."/>
            <person name="Negash T."/>
            <person name="Nguyen T."/>
            <person name="Nguyen N."/>
            <person name="Nicol R."/>
            <person name="Norbu C."/>
            <person name="Norbu N."/>
            <person name="Novod N."/>
            <person name="O'Neill B."/>
            <person name="Osman S."/>
            <person name="Markiewicz E."/>
            <person name="Oyono O.L."/>
            <person name="Patti C."/>
            <person name="Phunkhang P."/>
            <person name="Pierre F."/>
            <person name="Priest M."/>
            <person name="Raghuraman S."/>
            <person name="Rege F."/>
            <person name="Reyes R."/>
            <person name="Rise C."/>
            <person name="Rogov P."/>
            <person name="Ross K."/>
            <person name="Ryan E."/>
            <person name="Settipalli S."/>
            <person name="Shea T."/>
            <person name="Sherpa N."/>
            <person name="Shi L."/>
            <person name="Shih D."/>
            <person name="Sparrow T."/>
            <person name="Spaulding J."/>
            <person name="Stalker J."/>
            <person name="Stange-Thomann N."/>
            <person name="Stavropoulos S."/>
            <person name="Stone C."/>
            <person name="Strader C."/>
            <person name="Tesfaye S."/>
            <person name="Thomson T."/>
            <person name="Thoulutsang Y."/>
            <person name="Thoulutsang D."/>
            <person name="Topham K."/>
            <person name="Topping I."/>
            <person name="Tsamla T."/>
            <person name="Vassiliev H."/>
            <person name="Vo A."/>
            <person name="Wangchuk T."/>
            <person name="Wangdi T."/>
            <person name="Weiand M."/>
            <person name="Wilkinson J."/>
            <person name="Wilson A."/>
            <person name="Yadav S."/>
            <person name="Young G."/>
            <person name="Yu Q."/>
            <person name="Zembek L."/>
            <person name="Zhong D."/>
            <person name="Zimmer A."/>
            <person name="Zwirko Z."/>
            <person name="Jaffe D.B."/>
            <person name="Alvarez P."/>
            <person name="Brockman W."/>
            <person name="Butler J."/>
            <person name="Chin C."/>
            <person name="Gnerre S."/>
            <person name="Grabherr M."/>
            <person name="Kleber M."/>
            <person name="Mauceli E."/>
            <person name="MacCallum I."/>
        </authorList>
    </citation>
    <scope>NUCLEOTIDE SEQUENCE [LARGE SCALE GENOMIC DNA]</scope>
    <source>
        <strain evidence="4">Tucson 15287-2541.00</strain>
    </source>
</reference>
<feature type="compositionally biased region" description="Basic residues" evidence="1">
    <location>
        <begin position="36"/>
        <end position="51"/>
    </location>
</feature>
<gene>
    <name evidence="3" type="primary">Dgri\GH19694</name>
    <name evidence="3" type="ORF">Dgri_GH19694</name>
</gene>
<evidence type="ECO:0000313" key="3">
    <source>
        <dbReference type="EMBL" id="EDV91620.1"/>
    </source>
</evidence>
<dbReference type="AlphaFoldDB" id="B4K018"/>
<evidence type="ECO:0000259" key="2">
    <source>
        <dbReference type="Pfam" id="PF16003"/>
    </source>
</evidence>